<dbReference type="InterPro" id="IPR036259">
    <property type="entry name" value="MFS_trans_sf"/>
</dbReference>
<gene>
    <name evidence="7" type="ORF">TIFTF001_019280</name>
</gene>
<evidence type="ECO:0000313" key="8">
    <source>
        <dbReference type="Proteomes" id="UP001187192"/>
    </source>
</evidence>
<dbReference type="GO" id="GO:0022857">
    <property type="term" value="F:transmembrane transporter activity"/>
    <property type="evidence" value="ECO:0007669"/>
    <property type="project" value="InterPro"/>
</dbReference>
<evidence type="ECO:0008006" key="9">
    <source>
        <dbReference type="Google" id="ProtNLM"/>
    </source>
</evidence>
<comment type="caution">
    <text evidence="7">The sequence shown here is derived from an EMBL/GenBank/DDBJ whole genome shotgun (WGS) entry which is preliminary data.</text>
</comment>
<organism evidence="7 8">
    <name type="scientific">Ficus carica</name>
    <name type="common">Common fig</name>
    <dbReference type="NCBI Taxonomy" id="3494"/>
    <lineage>
        <taxon>Eukaryota</taxon>
        <taxon>Viridiplantae</taxon>
        <taxon>Streptophyta</taxon>
        <taxon>Embryophyta</taxon>
        <taxon>Tracheophyta</taxon>
        <taxon>Spermatophyta</taxon>
        <taxon>Magnoliopsida</taxon>
        <taxon>eudicotyledons</taxon>
        <taxon>Gunneridae</taxon>
        <taxon>Pentapetalae</taxon>
        <taxon>rosids</taxon>
        <taxon>fabids</taxon>
        <taxon>Rosales</taxon>
        <taxon>Moraceae</taxon>
        <taxon>Ficeae</taxon>
        <taxon>Ficus</taxon>
    </lineage>
</organism>
<name>A0AA88A675_FICCA</name>
<feature type="transmembrane region" description="Helical" evidence="6">
    <location>
        <begin position="284"/>
        <end position="305"/>
    </location>
</feature>
<feature type="transmembrane region" description="Helical" evidence="6">
    <location>
        <begin position="200"/>
        <end position="222"/>
    </location>
</feature>
<dbReference type="Pfam" id="PF07690">
    <property type="entry name" value="MFS_1"/>
    <property type="match status" value="1"/>
</dbReference>
<evidence type="ECO:0000256" key="4">
    <source>
        <dbReference type="ARBA" id="ARBA00023136"/>
    </source>
</evidence>
<evidence type="ECO:0000256" key="1">
    <source>
        <dbReference type="ARBA" id="ARBA00004141"/>
    </source>
</evidence>
<comment type="similarity">
    <text evidence="5">Belongs to the major facilitator superfamily. Sodium/anion cotransporter (TC 2.A.1.14) family.</text>
</comment>
<dbReference type="GO" id="GO:0016020">
    <property type="term" value="C:membrane"/>
    <property type="evidence" value="ECO:0007669"/>
    <property type="project" value="UniProtKB-SubCell"/>
</dbReference>
<keyword evidence="3 6" id="KW-1133">Transmembrane helix</keyword>
<dbReference type="InterPro" id="IPR011701">
    <property type="entry name" value="MFS"/>
</dbReference>
<accession>A0AA88A675</accession>
<feature type="transmembrane region" description="Helical" evidence="6">
    <location>
        <begin position="118"/>
        <end position="136"/>
    </location>
</feature>
<evidence type="ECO:0000256" key="5">
    <source>
        <dbReference type="ARBA" id="ARBA00024362"/>
    </source>
</evidence>
<feature type="transmembrane region" description="Helical" evidence="6">
    <location>
        <begin position="87"/>
        <end position="106"/>
    </location>
</feature>
<dbReference type="Gene3D" id="1.20.1250.20">
    <property type="entry name" value="MFS general substrate transporter like domains"/>
    <property type="match status" value="1"/>
</dbReference>
<keyword evidence="8" id="KW-1185">Reference proteome</keyword>
<dbReference type="AlphaFoldDB" id="A0AA88A675"/>
<dbReference type="Proteomes" id="UP001187192">
    <property type="component" value="Unassembled WGS sequence"/>
</dbReference>
<dbReference type="PANTHER" id="PTHR11662:SF282">
    <property type="entry name" value="ANION TRANSPORTER 5-RELATED"/>
    <property type="match status" value="1"/>
</dbReference>
<evidence type="ECO:0000256" key="6">
    <source>
        <dbReference type="SAM" id="Phobius"/>
    </source>
</evidence>
<sequence length="313" mass="33683">MGFSNAYTVAADAAGLNRSTQRYGGRPVLLVSFLVWSITCACLPLDPESVKFLVMGRLLVGVAQGFIFPSIHTVLAQCVLPHKKSRSASLTTSGMYLGAAAGMLVLRNLVTLGGPQSVFLAEAALGTLWLVLWLNYAGDPLPYEPTKAGGFGGMLLPTAAQKIKMEGGYVGKAGIPWQRIIGSIPQGLQLRFQEMDSYKMLPYLNMFVFSNIGGVVADHLIATRVLSVTGTRKFLNIVGFMVASLSLMALPYFKSFGGAVFCSSIALGTSGENRYFRDSSPESWRSVFVIPGVLCIFSSLGFLLFSTGERIFD</sequence>
<feature type="transmembrane region" description="Helical" evidence="6">
    <location>
        <begin position="52"/>
        <end position="75"/>
    </location>
</feature>
<feature type="transmembrane region" description="Helical" evidence="6">
    <location>
        <begin position="27"/>
        <end position="45"/>
    </location>
</feature>
<keyword evidence="2 6" id="KW-0812">Transmembrane</keyword>
<evidence type="ECO:0000256" key="2">
    <source>
        <dbReference type="ARBA" id="ARBA00022692"/>
    </source>
</evidence>
<dbReference type="EMBL" id="BTGU01000033">
    <property type="protein sequence ID" value="GMN50114.1"/>
    <property type="molecule type" value="Genomic_DNA"/>
</dbReference>
<keyword evidence="4 6" id="KW-0472">Membrane</keyword>
<dbReference type="SUPFAM" id="SSF103473">
    <property type="entry name" value="MFS general substrate transporter"/>
    <property type="match status" value="1"/>
</dbReference>
<evidence type="ECO:0000313" key="7">
    <source>
        <dbReference type="EMBL" id="GMN50114.1"/>
    </source>
</evidence>
<feature type="transmembrane region" description="Helical" evidence="6">
    <location>
        <begin position="234"/>
        <end position="253"/>
    </location>
</feature>
<protein>
    <recommendedName>
        <fullName evidence="9">Major facilitator superfamily (MFS) profile domain-containing protein</fullName>
    </recommendedName>
</protein>
<comment type="subcellular location">
    <subcellularLocation>
        <location evidence="1">Membrane</location>
        <topology evidence="1">Multi-pass membrane protein</topology>
    </subcellularLocation>
</comment>
<dbReference type="Gramene" id="FCD_00000085-RA">
    <property type="protein sequence ID" value="FCD_00000085-RA:cds"/>
    <property type="gene ID" value="FCD_00000085"/>
</dbReference>
<evidence type="ECO:0000256" key="3">
    <source>
        <dbReference type="ARBA" id="ARBA00022989"/>
    </source>
</evidence>
<dbReference type="InterPro" id="IPR050382">
    <property type="entry name" value="MFS_Na/Anion_cotransporter"/>
</dbReference>
<reference evidence="7" key="1">
    <citation type="submission" date="2023-07" db="EMBL/GenBank/DDBJ databases">
        <title>draft genome sequence of fig (Ficus carica).</title>
        <authorList>
            <person name="Takahashi T."/>
            <person name="Nishimura K."/>
        </authorList>
    </citation>
    <scope>NUCLEOTIDE SEQUENCE</scope>
</reference>
<dbReference type="PANTHER" id="PTHR11662">
    <property type="entry name" value="SOLUTE CARRIER FAMILY 17"/>
    <property type="match status" value="1"/>
</dbReference>
<proteinExistence type="inferred from homology"/>